<accession>A0A0B6YVM9</accession>
<dbReference type="EMBL" id="HACG01012625">
    <property type="protein sequence ID" value="CEK59490.1"/>
    <property type="molecule type" value="Transcribed_RNA"/>
</dbReference>
<feature type="non-terminal residue" evidence="1">
    <location>
        <position position="108"/>
    </location>
</feature>
<sequence length="108" mass="12019">QRGSMEDLTKAFDTVNIWGLGKIMVKCGCPVKFSIVQHFHEDMTERVLDDWELSEAAHIMNCAKQGCILTSILFSMMFGSMMGHPAMIVTERAQFKSCVAALQGITNC</sequence>
<organism evidence="1">
    <name type="scientific">Arion vulgaris</name>
    <dbReference type="NCBI Taxonomy" id="1028688"/>
    <lineage>
        <taxon>Eukaryota</taxon>
        <taxon>Metazoa</taxon>
        <taxon>Spiralia</taxon>
        <taxon>Lophotrochozoa</taxon>
        <taxon>Mollusca</taxon>
        <taxon>Gastropoda</taxon>
        <taxon>Heterobranchia</taxon>
        <taxon>Euthyneura</taxon>
        <taxon>Panpulmonata</taxon>
        <taxon>Eupulmonata</taxon>
        <taxon>Stylommatophora</taxon>
        <taxon>Helicina</taxon>
        <taxon>Arionoidea</taxon>
        <taxon>Arionidae</taxon>
        <taxon>Arion</taxon>
    </lineage>
</organism>
<proteinExistence type="predicted"/>
<evidence type="ECO:0000313" key="1">
    <source>
        <dbReference type="EMBL" id="CEK59490.1"/>
    </source>
</evidence>
<reference evidence="1" key="1">
    <citation type="submission" date="2014-12" db="EMBL/GenBank/DDBJ databases">
        <title>Insight into the proteome of Arion vulgaris.</title>
        <authorList>
            <person name="Aradska J."/>
            <person name="Bulat T."/>
            <person name="Smidak R."/>
            <person name="Sarate P."/>
            <person name="Gangsoo J."/>
            <person name="Sialana F."/>
            <person name="Bilban M."/>
            <person name="Lubec G."/>
        </authorList>
    </citation>
    <scope>NUCLEOTIDE SEQUENCE</scope>
    <source>
        <tissue evidence="1">Skin</tissue>
    </source>
</reference>
<evidence type="ECO:0008006" key="2">
    <source>
        <dbReference type="Google" id="ProtNLM"/>
    </source>
</evidence>
<dbReference type="AlphaFoldDB" id="A0A0B6YVM9"/>
<gene>
    <name evidence="1" type="primary">ORF36492</name>
</gene>
<protein>
    <recommendedName>
        <fullName evidence="2">Reverse transcriptase domain-containing protein</fullName>
    </recommendedName>
</protein>
<name>A0A0B6YVM9_9EUPU</name>
<feature type="non-terminal residue" evidence="1">
    <location>
        <position position="1"/>
    </location>
</feature>